<dbReference type="EMBL" id="FAXN01000083">
    <property type="protein sequence ID" value="CUV66346.1"/>
    <property type="molecule type" value="Genomic_DNA"/>
</dbReference>
<evidence type="ECO:0008006" key="2">
    <source>
        <dbReference type="Google" id="ProtNLM"/>
    </source>
</evidence>
<accession>A0A0S4XPS8</accession>
<dbReference type="GO" id="GO:0016788">
    <property type="term" value="F:hydrolase activity, acting on ester bonds"/>
    <property type="evidence" value="ECO:0007669"/>
    <property type="project" value="UniProtKB-ARBA"/>
</dbReference>
<dbReference type="InterPro" id="IPR036514">
    <property type="entry name" value="SGNH_hydro_sf"/>
</dbReference>
<sequence>MSKVLALGDCNTLGAGDFKYQSYPERFAELIDADIKNCGYTMSTTREMQYFAQENIQDVDIVLIQYGLVDSWKTFKYSPYVLYYPDNIFRKYYRKLVKKYKKVCKAIGLNNLLGVENVVPDKQYKSNIELLINSYPDKLFILIDTIPNKALWRNDEIVRYNKILENISMIYKNVLHLKIYDTFLNNFDSYYIDKTHINNYGYEFISSQLVELYNNYNNMKKI</sequence>
<dbReference type="AlphaFoldDB" id="A0A0S4XPS8"/>
<dbReference type="Gene3D" id="3.40.50.1110">
    <property type="entry name" value="SGNH hydrolase"/>
    <property type="match status" value="2"/>
</dbReference>
<organism evidence="1">
    <name type="scientific">Sulfurovum sp. enrichment culture clone C5</name>
    <dbReference type="NCBI Taxonomy" id="497650"/>
    <lineage>
        <taxon>Bacteria</taxon>
        <taxon>Pseudomonadati</taxon>
        <taxon>Campylobacterota</taxon>
        <taxon>Epsilonproteobacteria</taxon>
        <taxon>Campylobacterales</taxon>
        <taxon>Sulfurovaceae</taxon>
        <taxon>Sulfurovum</taxon>
        <taxon>environmental samples</taxon>
    </lineage>
</organism>
<gene>
    <name evidence="1" type="ORF">BN3087_790003</name>
</gene>
<name>A0A0S4XPS8_9BACT</name>
<proteinExistence type="predicted"/>
<protein>
    <recommendedName>
        <fullName evidence="2">SGNH hydrolase-type esterase domain-containing protein</fullName>
    </recommendedName>
</protein>
<dbReference type="SUPFAM" id="SSF52266">
    <property type="entry name" value="SGNH hydrolase"/>
    <property type="match status" value="1"/>
</dbReference>
<evidence type="ECO:0000313" key="1">
    <source>
        <dbReference type="EMBL" id="CUV66346.1"/>
    </source>
</evidence>
<reference evidence="1" key="1">
    <citation type="submission" date="2015-11" db="EMBL/GenBank/DDBJ databases">
        <authorList>
            <person name="Zhang Y."/>
            <person name="Guo Z."/>
        </authorList>
    </citation>
    <scope>NUCLEOTIDE SEQUENCE</scope>
    <source>
        <strain evidence="1">BN30871</strain>
    </source>
</reference>